<dbReference type="EC" id="4.3.2.2" evidence="4 11"/>
<dbReference type="Pfam" id="PF10397">
    <property type="entry name" value="ADSL_C"/>
    <property type="match status" value="1"/>
</dbReference>
<dbReference type="InterPro" id="IPR019468">
    <property type="entry name" value="AdenyloSucc_lyase_C"/>
</dbReference>
<dbReference type="PRINTS" id="PR00145">
    <property type="entry name" value="ARGSUCLYASE"/>
</dbReference>
<accession>A0A0S4KQQ1</accession>
<dbReference type="InterPro" id="IPR020557">
    <property type="entry name" value="Fumarate_lyase_CS"/>
</dbReference>
<dbReference type="UniPathway" id="UPA00074">
    <property type="reaction ID" value="UER00132"/>
</dbReference>
<protein>
    <recommendedName>
        <fullName evidence="5 11">Adenylosuccinate lyase</fullName>
        <shortName evidence="12">ASL</shortName>
        <ecNumber evidence="4 11">4.3.2.2</ecNumber>
    </recommendedName>
    <alternativeName>
        <fullName evidence="9 12">Adenylosuccinase</fullName>
    </alternativeName>
</protein>
<keyword evidence="6 12" id="KW-0658">Purine biosynthesis</keyword>
<dbReference type="EMBL" id="LN885086">
    <property type="protein sequence ID" value="CUQ66771.1"/>
    <property type="molecule type" value="Genomic_DNA"/>
</dbReference>
<comment type="pathway">
    <text evidence="1 12">Purine metabolism; IMP biosynthesis via de novo pathway; 5-amino-1-(5-phospho-D-ribosyl)imidazole-4-carboxamide from 5-amino-1-(5-phospho-D-ribosyl)imidazole-4-carboxylate: step 2/2.</text>
</comment>
<dbReference type="GO" id="GO:0005829">
    <property type="term" value="C:cytosol"/>
    <property type="evidence" value="ECO:0007669"/>
    <property type="project" value="TreeGrafter"/>
</dbReference>
<dbReference type="Pfam" id="PF00206">
    <property type="entry name" value="Lyase_1"/>
    <property type="match status" value="1"/>
</dbReference>
<evidence type="ECO:0000256" key="10">
    <source>
        <dbReference type="ARBA" id="ARBA00049115"/>
    </source>
</evidence>
<dbReference type="AlphaFoldDB" id="A0A0S4KQQ1"/>
<evidence type="ECO:0000256" key="5">
    <source>
        <dbReference type="ARBA" id="ARBA00017058"/>
    </source>
</evidence>
<dbReference type="PANTHER" id="PTHR43172:SF1">
    <property type="entry name" value="ADENYLOSUCCINATE LYASE"/>
    <property type="match status" value="1"/>
</dbReference>
<dbReference type="PANTHER" id="PTHR43172">
    <property type="entry name" value="ADENYLOSUCCINATE LYASE"/>
    <property type="match status" value="1"/>
</dbReference>
<dbReference type="InterPro" id="IPR004769">
    <property type="entry name" value="Pur_lyase"/>
</dbReference>
<evidence type="ECO:0000256" key="1">
    <source>
        <dbReference type="ARBA" id="ARBA00004706"/>
    </source>
</evidence>
<evidence type="ECO:0000259" key="13">
    <source>
        <dbReference type="SMART" id="SM00998"/>
    </source>
</evidence>
<evidence type="ECO:0000256" key="4">
    <source>
        <dbReference type="ARBA" id="ARBA00012339"/>
    </source>
</evidence>
<reference evidence="15" key="1">
    <citation type="submission" date="2015-09" db="EMBL/GenBank/DDBJ databases">
        <authorList>
            <person name="Daims H."/>
        </authorList>
    </citation>
    <scope>NUCLEOTIDE SEQUENCE [LARGE SCALE GENOMIC DNA]</scope>
</reference>
<name>A0A0S4KQQ1_9BACT</name>
<gene>
    <name evidence="14" type="primary">purB</name>
    <name evidence="14" type="ORF">NITINOP_1796</name>
</gene>
<evidence type="ECO:0000313" key="14">
    <source>
        <dbReference type="EMBL" id="CUQ66771.1"/>
    </source>
</evidence>
<dbReference type="Gene3D" id="1.10.40.30">
    <property type="entry name" value="Fumarase/aspartase (C-terminal domain)"/>
    <property type="match status" value="1"/>
</dbReference>
<dbReference type="UniPathway" id="UPA00075">
    <property type="reaction ID" value="UER00336"/>
</dbReference>
<comment type="similarity">
    <text evidence="3 12">Belongs to the lyase 1 family. Adenylosuccinate lyase subfamily.</text>
</comment>
<comment type="catalytic activity">
    <reaction evidence="8">
        <text>(2S)-2-[5-amino-1-(5-phospho-beta-D-ribosyl)imidazole-4-carboxamido]succinate = 5-amino-1-(5-phospho-beta-D-ribosyl)imidazole-4-carboxamide + fumarate</text>
        <dbReference type="Rhea" id="RHEA:23920"/>
        <dbReference type="ChEBI" id="CHEBI:29806"/>
        <dbReference type="ChEBI" id="CHEBI:58443"/>
        <dbReference type="ChEBI" id="CHEBI:58475"/>
        <dbReference type="EC" id="4.3.2.2"/>
    </reaction>
    <physiologicalReaction direction="left-to-right" evidence="8">
        <dbReference type="Rhea" id="RHEA:23921"/>
    </physiologicalReaction>
</comment>
<dbReference type="KEGG" id="nio:NITINOP_1796"/>
<keyword evidence="15" id="KW-1185">Reference proteome</keyword>
<dbReference type="GO" id="GO:0004018">
    <property type="term" value="F:N6-(1,2-dicarboxyethyl)AMP AMP-lyase (fumarate-forming) activity"/>
    <property type="evidence" value="ECO:0007669"/>
    <property type="project" value="UniProtKB-UniRule"/>
</dbReference>
<dbReference type="InterPro" id="IPR024083">
    <property type="entry name" value="Fumarase/histidase_N"/>
</dbReference>
<dbReference type="GO" id="GO:0006189">
    <property type="term" value="P:'de novo' IMP biosynthetic process"/>
    <property type="evidence" value="ECO:0007669"/>
    <property type="project" value="UniProtKB-UniPathway"/>
</dbReference>
<feature type="domain" description="Adenylosuccinate lyase C-terminal" evidence="13">
    <location>
        <begin position="370"/>
        <end position="450"/>
    </location>
</feature>
<dbReference type="CDD" id="cd01360">
    <property type="entry name" value="Adenylsuccinate_lyase_1"/>
    <property type="match status" value="1"/>
</dbReference>
<evidence type="ECO:0000256" key="8">
    <source>
        <dbReference type="ARBA" id="ARBA00024477"/>
    </source>
</evidence>
<dbReference type="NCBIfam" id="TIGR00928">
    <property type="entry name" value="purB"/>
    <property type="match status" value="1"/>
</dbReference>
<dbReference type="FunFam" id="1.10.40.30:FF:000007">
    <property type="entry name" value="Adenylosuccinate lyase"/>
    <property type="match status" value="1"/>
</dbReference>
<evidence type="ECO:0000313" key="15">
    <source>
        <dbReference type="Proteomes" id="UP000066284"/>
    </source>
</evidence>
<evidence type="ECO:0000256" key="6">
    <source>
        <dbReference type="ARBA" id="ARBA00022755"/>
    </source>
</evidence>
<dbReference type="Proteomes" id="UP000066284">
    <property type="component" value="Chromosome 1"/>
</dbReference>
<dbReference type="PROSITE" id="PS00163">
    <property type="entry name" value="FUMARATE_LYASES"/>
    <property type="match status" value="1"/>
</dbReference>
<evidence type="ECO:0000256" key="9">
    <source>
        <dbReference type="ARBA" id="ARBA00030717"/>
    </source>
</evidence>
<dbReference type="STRING" id="1715989.NITINOP_1796"/>
<evidence type="ECO:0000256" key="12">
    <source>
        <dbReference type="RuleBase" id="RU361172"/>
    </source>
</evidence>
<dbReference type="GO" id="GO:0070626">
    <property type="term" value="F:(S)-2-(5-amino-1-(5-phospho-D-ribosyl)imidazole-4-carboxamido) succinate lyase (fumarate-forming) activity"/>
    <property type="evidence" value="ECO:0007669"/>
    <property type="project" value="TreeGrafter"/>
</dbReference>
<dbReference type="InterPro" id="IPR000362">
    <property type="entry name" value="Fumarate_lyase_fam"/>
</dbReference>
<dbReference type="PRINTS" id="PR00149">
    <property type="entry name" value="FUMRATELYASE"/>
</dbReference>
<evidence type="ECO:0000256" key="2">
    <source>
        <dbReference type="ARBA" id="ARBA00004734"/>
    </source>
</evidence>
<dbReference type="FunFam" id="1.20.200.10:FF:000008">
    <property type="entry name" value="Adenylosuccinate lyase"/>
    <property type="match status" value="1"/>
</dbReference>
<evidence type="ECO:0000256" key="11">
    <source>
        <dbReference type="NCBIfam" id="TIGR00928"/>
    </source>
</evidence>
<dbReference type="GO" id="GO:0044208">
    <property type="term" value="P:'de novo' AMP biosynthetic process"/>
    <property type="evidence" value="ECO:0007669"/>
    <property type="project" value="UniProtKB-UniPathway"/>
</dbReference>
<dbReference type="InterPro" id="IPR008948">
    <property type="entry name" value="L-Aspartase-like"/>
</dbReference>
<organism evidence="14 15">
    <name type="scientific">Candidatus Nitrospira inopinata</name>
    <dbReference type="NCBI Taxonomy" id="1715989"/>
    <lineage>
        <taxon>Bacteria</taxon>
        <taxon>Pseudomonadati</taxon>
        <taxon>Nitrospirota</taxon>
        <taxon>Nitrospiria</taxon>
        <taxon>Nitrospirales</taxon>
        <taxon>Nitrospiraceae</taxon>
        <taxon>Nitrospira</taxon>
    </lineage>
</organism>
<keyword evidence="7 12" id="KW-0456">Lyase</keyword>
<proteinExistence type="inferred from homology"/>
<dbReference type="Gene3D" id="1.20.200.10">
    <property type="entry name" value="Fumarase/aspartase (Central domain)"/>
    <property type="match status" value="1"/>
</dbReference>
<sequence length="467" mass="52183">MGRPAEGRRNGIDEESRAREQMIDRYSRPAMKAVWDLRHKYEIWLEVELQACAAFEKAGLAPKGTAAAIRKRARIDVERIADIEQVTKHDVIAFLESLADSVGPAHRYLHMGLTSSDVVDTALAVQMTEALDLILKGVEGLRGALKKQALRHKRTVMVGRSHGIHGEPISFGLKMALWYEELARHLERLRQVRVHVAVGKLSGAMGTFAHQGPEIEEYVCAKLGLVADPISNQVVQRDRHAAYVTALALLAATIEKIATEIRHLQRTEVLEAEEYFSAGQKGSSAMPHKRNPIVSENLCGLARVVRANSLAAMENVALWHERDISHSSVERVILPDSTILIDYMLARATELIERLVVYPERMRRNLELTGGLVYSQRLLLALIEKGAQRKESYEAVQRNAMASWRGGGGLQELAGKDPFISRHLTEREIAACFDPSYYLRHVDKIYGRVFGVSGRGPSIEGEGRKRK</sequence>
<comment type="catalytic activity">
    <reaction evidence="10">
        <text>N(6)-(1,2-dicarboxyethyl)-AMP = fumarate + AMP</text>
        <dbReference type="Rhea" id="RHEA:16853"/>
        <dbReference type="ChEBI" id="CHEBI:29806"/>
        <dbReference type="ChEBI" id="CHEBI:57567"/>
        <dbReference type="ChEBI" id="CHEBI:456215"/>
        <dbReference type="EC" id="4.3.2.2"/>
    </reaction>
    <physiologicalReaction direction="left-to-right" evidence="10">
        <dbReference type="Rhea" id="RHEA:16854"/>
    </physiologicalReaction>
</comment>
<comment type="pathway">
    <text evidence="2 12">Purine metabolism; AMP biosynthesis via de novo pathway; AMP from IMP: step 2/2.</text>
</comment>
<evidence type="ECO:0000256" key="3">
    <source>
        <dbReference type="ARBA" id="ARBA00008273"/>
    </source>
</evidence>
<dbReference type="SMART" id="SM00998">
    <property type="entry name" value="ADSL_C"/>
    <property type="match status" value="1"/>
</dbReference>
<evidence type="ECO:0000256" key="7">
    <source>
        <dbReference type="ARBA" id="ARBA00023239"/>
    </source>
</evidence>
<dbReference type="SUPFAM" id="SSF48557">
    <property type="entry name" value="L-aspartase-like"/>
    <property type="match status" value="1"/>
</dbReference>
<dbReference type="InterPro" id="IPR022761">
    <property type="entry name" value="Fumarate_lyase_N"/>
</dbReference>
<dbReference type="Gene3D" id="1.10.275.10">
    <property type="entry name" value="Fumarase/aspartase (N-terminal domain)"/>
    <property type="match status" value="1"/>
</dbReference>